<keyword evidence="5" id="KW-0472">Membrane</keyword>
<dbReference type="PROSITE" id="PS50853">
    <property type="entry name" value="FN3"/>
    <property type="match status" value="2"/>
</dbReference>
<feature type="compositionally biased region" description="Polar residues" evidence="9">
    <location>
        <begin position="742"/>
        <end position="754"/>
    </location>
</feature>
<feature type="chain" id="PRO_5034990228" evidence="10">
    <location>
        <begin position="22"/>
        <end position="848"/>
    </location>
</feature>
<protein>
    <submittedName>
        <fullName evidence="12">Colony stimulating factor 2 receptor subunit beta</fullName>
    </submittedName>
</protein>
<evidence type="ECO:0000256" key="3">
    <source>
        <dbReference type="ARBA" id="ARBA00022729"/>
    </source>
</evidence>
<dbReference type="GO" id="GO:0038156">
    <property type="term" value="P:interleukin-3-mediated signaling pathway"/>
    <property type="evidence" value="ECO:0007669"/>
    <property type="project" value="Ensembl"/>
</dbReference>
<evidence type="ECO:0000256" key="5">
    <source>
        <dbReference type="ARBA" id="ARBA00023136"/>
    </source>
</evidence>
<evidence type="ECO:0000259" key="11">
    <source>
        <dbReference type="PROSITE" id="PS50853"/>
    </source>
</evidence>
<evidence type="ECO:0000256" key="9">
    <source>
        <dbReference type="SAM" id="MobiDB-lite"/>
    </source>
</evidence>
<dbReference type="Pfam" id="PF21460">
    <property type="entry name" value="IL3Rb_N"/>
    <property type="match status" value="1"/>
</dbReference>
<dbReference type="GO" id="GO:0030526">
    <property type="term" value="C:granulocyte macrophage colony-stimulating factor receptor complex"/>
    <property type="evidence" value="ECO:0007669"/>
    <property type="project" value="Ensembl"/>
</dbReference>
<gene>
    <name evidence="12" type="primary">CSF2RB</name>
</gene>
<keyword evidence="6" id="KW-1015">Disulfide bond</keyword>
<feature type="region of interest" description="Disordered" evidence="9">
    <location>
        <begin position="733"/>
        <end position="766"/>
    </location>
</feature>
<evidence type="ECO:0000256" key="7">
    <source>
        <dbReference type="ARBA" id="ARBA00023170"/>
    </source>
</evidence>
<evidence type="ECO:0000256" key="1">
    <source>
        <dbReference type="ARBA" id="ARBA00004479"/>
    </source>
</evidence>
<evidence type="ECO:0000256" key="8">
    <source>
        <dbReference type="ARBA" id="ARBA00023180"/>
    </source>
</evidence>
<dbReference type="InterPro" id="IPR013783">
    <property type="entry name" value="Ig-like_fold"/>
</dbReference>
<evidence type="ECO:0000256" key="4">
    <source>
        <dbReference type="ARBA" id="ARBA00022989"/>
    </source>
</evidence>
<feature type="compositionally biased region" description="Polar residues" evidence="9">
    <location>
        <begin position="617"/>
        <end position="629"/>
    </location>
</feature>
<dbReference type="PANTHER" id="PTHR23037:SF22">
    <property type="entry name" value="CYTOKINE RECEPTOR COMMON SUBUNIT BETA"/>
    <property type="match status" value="1"/>
</dbReference>
<feature type="region of interest" description="Disordered" evidence="9">
    <location>
        <begin position="453"/>
        <end position="473"/>
    </location>
</feature>
<dbReference type="Gene3D" id="2.60.40.10">
    <property type="entry name" value="Immunoglobulins"/>
    <property type="match status" value="4"/>
</dbReference>
<sequence>ADREMALTWGLLLLALQAPWGQWLTGAEETIPLKTLRCYNNYTSRIVCRWADTEDALRLLNLTLHRRVNGDLPQPVSCEINKDMSSGDCPAPLCVHRKCLISYQEFALADHDYYFFQPDRPLGIQLSVPLTQHVQPPPPKDPQISKTGDHFLLTWSVALGDPRTPWLSQGDLEFEVVYRRLSDSWEEATSLYSRSSPAVLGAELLVPGSTYVARVRTRLAPSSRFSGRPSRWSPEILWDSQPGDEAQPRNLQCVFDGAHTLGCSWEVRSPVTSSVSFGLFYASSPEAQEEECAPVLKEELSGLYTRLRCQIPVPDPGARGLYVVSVRPRREGRFIKSSDNIQMERPTLKVTKDGDSYSLRWQVEKMYYTHLGQTFEVQYRRDAEDWGDSKRETLQNAHSMALPALEPSTRYWARVRVRPTPGVYNGIWSEWSEAASWTTEWGMSRAHLPLLGQPIRGGVRRSPRGLGEGGAPGSAQLSAWLPLFSHRVPSKDFGDCEVSPLTIEDPQVSCHPPSGPDTTPAASGLPTETPRGPQPGPAAPSGRAENRLPSFDLNGPYLGPPHSRSLPDIQGQPAPPQSQEPALTGSLEYLCLPPGGQVQLVPLAQVMGQGQAVDGQGQRSPAAQETPSLESRGGPAPPAPGLGVGEQDPKHSPAALPMSSGDSEDAGVDSAYVTTADLALALPTGTPSVSPALPLSPPFVQNPSVCPRPPDGPLGAPDPGKPGFEGYVELPPTMGQCPQPPTGSAASPVSSTPILSPGEPREEVALGSPPAEGLLVLQQEGDYCFLPGLGPGPLSPQRKPSCPEPCPEVRDPRQPKPHLPAIQLFKSLKHQEYLSLLPWDTSRPGQVC</sequence>
<dbReference type="InterPro" id="IPR036116">
    <property type="entry name" value="FN3_sf"/>
</dbReference>
<keyword evidence="7" id="KW-0675">Receptor</keyword>
<evidence type="ECO:0000313" key="12">
    <source>
        <dbReference type="Ensembl" id="ENSMMMP00000018540.1"/>
    </source>
</evidence>
<evidence type="ECO:0000256" key="10">
    <source>
        <dbReference type="SAM" id="SignalP"/>
    </source>
</evidence>
<dbReference type="GO" id="GO:0009897">
    <property type="term" value="C:external side of plasma membrane"/>
    <property type="evidence" value="ECO:0007669"/>
    <property type="project" value="TreeGrafter"/>
</dbReference>
<dbReference type="Proteomes" id="UP000694407">
    <property type="component" value="Unplaced"/>
</dbReference>
<feature type="domain" description="Fibronectin type-III" evidence="11">
    <location>
        <begin position="342"/>
        <end position="441"/>
    </location>
</feature>
<comment type="subcellular location">
    <subcellularLocation>
        <location evidence="1">Membrane</location>
        <topology evidence="1">Single-pass type I membrane protein</topology>
    </subcellularLocation>
</comment>
<feature type="region of interest" description="Disordered" evidence="9">
    <location>
        <begin position="611"/>
        <end position="667"/>
    </location>
</feature>
<dbReference type="GO" id="GO:0007259">
    <property type="term" value="P:cell surface receptor signaling pathway via JAK-STAT"/>
    <property type="evidence" value="ECO:0007669"/>
    <property type="project" value="Ensembl"/>
</dbReference>
<dbReference type="Ensembl" id="ENSMMMT00000021070.1">
    <property type="protein sequence ID" value="ENSMMMP00000018540.1"/>
    <property type="gene ID" value="ENSMMMG00000015246.1"/>
</dbReference>
<dbReference type="GO" id="GO:0038043">
    <property type="term" value="P:interleukin-5-mediated signaling pathway"/>
    <property type="evidence" value="ECO:0007669"/>
    <property type="project" value="Ensembl"/>
</dbReference>
<keyword evidence="13" id="KW-1185">Reference proteome</keyword>
<feature type="signal peptide" evidence="10">
    <location>
        <begin position="1"/>
        <end position="21"/>
    </location>
</feature>
<keyword evidence="4" id="KW-1133">Transmembrane helix</keyword>
<dbReference type="GO" id="GO:0070665">
    <property type="term" value="P:positive regulation of leukocyte proliferation"/>
    <property type="evidence" value="ECO:0007669"/>
    <property type="project" value="Ensembl"/>
</dbReference>
<dbReference type="PROSITE" id="PS01355">
    <property type="entry name" value="HEMATOPO_REC_S_F1"/>
    <property type="match status" value="1"/>
</dbReference>
<dbReference type="SUPFAM" id="SSF49265">
    <property type="entry name" value="Fibronectin type III"/>
    <property type="match status" value="4"/>
</dbReference>
<dbReference type="GO" id="GO:0038157">
    <property type="term" value="P:granulocyte-macrophage colony-stimulating factor signaling pathway"/>
    <property type="evidence" value="ECO:0007669"/>
    <property type="project" value="Ensembl"/>
</dbReference>
<dbReference type="AlphaFoldDB" id="A0A8C5ZUE6"/>
<dbReference type="GO" id="GO:0004896">
    <property type="term" value="F:cytokine receptor activity"/>
    <property type="evidence" value="ECO:0007669"/>
    <property type="project" value="InterPro"/>
</dbReference>
<dbReference type="CDD" id="cd00063">
    <property type="entry name" value="FN3"/>
    <property type="match status" value="2"/>
</dbReference>
<keyword evidence="3 10" id="KW-0732">Signal</keyword>
<keyword evidence="2" id="KW-0812">Transmembrane</keyword>
<dbReference type="GeneTree" id="ENSGT00510000048963"/>
<reference evidence="12" key="2">
    <citation type="submission" date="2025-09" db="UniProtKB">
        <authorList>
            <consortium name="Ensembl"/>
        </authorList>
    </citation>
    <scope>IDENTIFICATION</scope>
</reference>
<dbReference type="GO" id="GO:0015026">
    <property type="term" value="F:coreceptor activity"/>
    <property type="evidence" value="ECO:0007669"/>
    <property type="project" value="Ensembl"/>
</dbReference>
<dbReference type="InterPro" id="IPR048668">
    <property type="entry name" value="IL3RB_N"/>
</dbReference>
<proteinExistence type="predicted"/>
<dbReference type="SMART" id="SM00060">
    <property type="entry name" value="FN3"/>
    <property type="match status" value="2"/>
</dbReference>
<dbReference type="InterPro" id="IPR003531">
    <property type="entry name" value="Hempt_rcpt_S_F1_CS"/>
</dbReference>
<evidence type="ECO:0000256" key="2">
    <source>
        <dbReference type="ARBA" id="ARBA00022692"/>
    </source>
</evidence>
<keyword evidence="8" id="KW-0325">Glycoprotein</keyword>
<feature type="domain" description="Fibronectin type-III" evidence="11">
    <location>
        <begin position="138"/>
        <end position="243"/>
    </location>
</feature>
<feature type="region of interest" description="Disordered" evidence="9">
    <location>
        <begin position="795"/>
        <end position="815"/>
    </location>
</feature>
<accession>A0A8C5ZUE6</accession>
<reference evidence="12" key="1">
    <citation type="submission" date="2025-08" db="UniProtKB">
        <authorList>
            <consortium name="Ensembl"/>
        </authorList>
    </citation>
    <scope>IDENTIFICATION</scope>
</reference>
<organism evidence="12 13">
    <name type="scientific">Marmota marmota marmota</name>
    <name type="common">Alpine marmot</name>
    <dbReference type="NCBI Taxonomy" id="9994"/>
    <lineage>
        <taxon>Eukaryota</taxon>
        <taxon>Metazoa</taxon>
        <taxon>Chordata</taxon>
        <taxon>Craniata</taxon>
        <taxon>Vertebrata</taxon>
        <taxon>Euteleostomi</taxon>
        <taxon>Mammalia</taxon>
        <taxon>Eutheria</taxon>
        <taxon>Euarchontoglires</taxon>
        <taxon>Glires</taxon>
        <taxon>Rodentia</taxon>
        <taxon>Sciuromorpha</taxon>
        <taxon>Sciuridae</taxon>
        <taxon>Xerinae</taxon>
        <taxon>Marmotini</taxon>
        <taxon>Marmota</taxon>
    </lineage>
</organism>
<evidence type="ECO:0000313" key="13">
    <source>
        <dbReference type="Proteomes" id="UP000694407"/>
    </source>
</evidence>
<dbReference type="PANTHER" id="PTHR23037">
    <property type="entry name" value="CYTOKINE RECEPTOR"/>
    <property type="match status" value="1"/>
</dbReference>
<evidence type="ECO:0000256" key="6">
    <source>
        <dbReference type="ARBA" id="ARBA00023157"/>
    </source>
</evidence>
<feature type="region of interest" description="Disordered" evidence="9">
    <location>
        <begin position="504"/>
        <end position="581"/>
    </location>
</feature>
<dbReference type="InterPro" id="IPR003961">
    <property type="entry name" value="FN3_dom"/>
</dbReference>
<name>A0A8C5ZUE6_MARMA</name>